<sequence length="61" mass="6744">MVIIVANPEFSAIAGYEELGIVAQCIVCYTEKNVLLVLGVRKILRGVEQSINVCSKERLCF</sequence>
<dbReference type="GeneID" id="69248010"/>
<evidence type="ECO:0000313" key="1">
    <source>
        <dbReference type="EMBL" id="AAF38803.1"/>
    </source>
</evidence>
<name>Q9K1T6_CHLPN</name>
<dbReference type="EMBL" id="LN847240">
    <property type="protein sequence ID" value="CRI50892.1"/>
    <property type="molecule type" value="Genomic_DNA"/>
</dbReference>
<dbReference type="EMBL" id="AE002161">
    <property type="protein sequence ID" value="AAF38803.1"/>
    <property type="molecule type" value="Genomic_DNA"/>
</dbReference>
<proteinExistence type="predicted"/>
<evidence type="ECO:0000313" key="4">
    <source>
        <dbReference type="EMBL" id="CRI41872.1"/>
    </source>
</evidence>
<evidence type="ECO:0000313" key="3">
    <source>
        <dbReference type="EMBL" id="CRI40744.1"/>
    </source>
</evidence>
<dbReference type="RefSeq" id="WP_010892250.1">
    <property type="nucleotide sequence ID" value="NZ_CP160064.1"/>
</dbReference>
<evidence type="ECO:0000313" key="9">
    <source>
        <dbReference type="EMBL" id="CRI49764.1"/>
    </source>
</evidence>
<dbReference type="PATRIC" id="fig|83558.13.peg.888"/>
<dbReference type="EMBL" id="LN847005">
    <property type="protein sequence ID" value="CRI40744.1"/>
    <property type="molecule type" value="Genomic_DNA"/>
</dbReference>
<dbReference type="EMBL" id="LN847057">
    <property type="protein sequence ID" value="CRI42967.1"/>
    <property type="molecule type" value="Genomic_DNA"/>
</dbReference>
<dbReference type="EMBL" id="LN846999">
    <property type="protein sequence ID" value="CRI38481.1"/>
    <property type="molecule type" value="Genomic_DNA"/>
</dbReference>
<dbReference type="EMBL" id="LN847201">
    <property type="protein sequence ID" value="CRI44084.1"/>
    <property type="molecule type" value="Genomic_DNA"/>
</dbReference>
<dbReference type="EMBL" id="LN847255">
    <property type="protein sequence ID" value="CRI53837.1"/>
    <property type="molecule type" value="Genomic_DNA"/>
</dbReference>
<dbReference type="EMBL" id="LN847244">
    <property type="protein sequence ID" value="CRI49764.1"/>
    <property type="molecule type" value="Genomic_DNA"/>
</dbReference>
<dbReference type="EMBL" id="LN847236">
    <property type="protein sequence ID" value="CRI47487.1"/>
    <property type="molecule type" value="Genomic_DNA"/>
</dbReference>
<dbReference type="KEGG" id="cpa:CP_1027"/>
<accession>Q9K1T6</accession>
<evidence type="ECO:0000313" key="7">
    <source>
        <dbReference type="EMBL" id="CRI46340.1"/>
    </source>
</evidence>
<dbReference type="EMBL" id="LN849049">
    <property type="protein sequence ID" value="CRI73515.1"/>
    <property type="molecule type" value="Genomic_DNA"/>
</dbReference>
<dbReference type="AlphaFoldDB" id="Q9K1T6"/>
<dbReference type="EMBL" id="LN847246">
    <property type="protein sequence ID" value="CRI52021.1"/>
    <property type="molecule type" value="Genomic_DNA"/>
</dbReference>
<dbReference type="Proteomes" id="UP000000583">
    <property type="component" value="Chromosome"/>
</dbReference>
<evidence type="ECO:0000313" key="6">
    <source>
        <dbReference type="EMBL" id="CRI44084.1"/>
    </source>
</evidence>
<evidence type="ECO:0000313" key="14">
    <source>
        <dbReference type="Proteomes" id="UP000000583"/>
    </source>
</evidence>
<evidence type="ECO:0000313" key="13">
    <source>
        <dbReference type="EMBL" id="CRI73515.1"/>
    </source>
</evidence>
<evidence type="ECO:0000313" key="8">
    <source>
        <dbReference type="EMBL" id="CRI47487.1"/>
    </source>
</evidence>
<evidence type="ECO:0000313" key="5">
    <source>
        <dbReference type="EMBL" id="CRI42967.1"/>
    </source>
</evidence>
<evidence type="ECO:0000313" key="11">
    <source>
        <dbReference type="EMBL" id="CRI52021.1"/>
    </source>
</evidence>
<evidence type="ECO:0000313" key="12">
    <source>
        <dbReference type="EMBL" id="CRI53837.1"/>
    </source>
</evidence>
<dbReference type="EMBL" id="LN847008">
    <property type="protein sequence ID" value="CRI41872.1"/>
    <property type="molecule type" value="Genomic_DNA"/>
</dbReference>
<reference evidence="1 14" key="1">
    <citation type="journal article" date="2000" name="Nucleic Acids Res.">
        <title>Genome sequences of Chlamydia trachomatis MoPn and Chlamydia pneumoniae AR39.</title>
        <authorList>
            <person name="Read T.D."/>
            <person name="Brunham R.C."/>
            <person name="Shen C."/>
            <person name="Gill S.R."/>
            <person name="Heidelberg J.F."/>
            <person name="White O."/>
            <person name="Hickey E.K."/>
            <person name="Peterson J.D."/>
            <person name="Utterback T.R."/>
            <person name="Berry K.J."/>
            <person name="Bass S."/>
            <person name="Linher K.D."/>
            <person name="Weidman J.F."/>
            <person name="Khouri H.M."/>
            <person name="Craven B."/>
            <person name="Bowman C."/>
            <person name="Dodson R.J."/>
            <person name="Gwinn M.L."/>
            <person name="Nelson W.C."/>
            <person name="DeBoy R.T."/>
            <person name="Kolonay J.F."/>
            <person name="McClarty G."/>
            <person name="Salzberg S.L."/>
            <person name="Eisen J.A."/>
            <person name="Fraser C.M."/>
        </authorList>
    </citation>
    <scope>NUCLEOTIDE SEQUENCE [LARGE SCALE GENOMIC DNA]</scope>
    <source>
        <strain evidence="1 14">AR39</strain>
    </source>
</reference>
<dbReference type="PIR" id="F81510">
    <property type="entry name" value="F81510"/>
</dbReference>
<evidence type="ECO:0000313" key="10">
    <source>
        <dbReference type="EMBL" id="CRI50892.1"/>
    </source>
</evidence>
<evidence type="ECO:0000313" key="2">
    <source>
        <dbReference type="EMBL" id="CRI38481.1"/>
    </source>
</evidence>
<organism evidence="14">
    <name type="scientific">Chlamydia pneumoniae</name>
    <name type="common">Chlamydophila pneumoniae</name>
    <dbReference type="NCBI Taxonomy" id="83558"/>
    <lineage>
        <taxon>Bacteria</taxon>
        <taxon>Pseudomonadati</taxon>
        <taxon>Chlamydiota</taxon>
        <taxon>Chlamydiia</taxon>
        <taxon>Chlamydiales</taxon>
        <taxon>Chlamydiaceae</taxon>
        <taxon>Chlamydia/Chlamydophila group</taxon>
        <taxon>Chlamydia</taxon>
    </lineage>
</organism>
<reference evidence="2" key="2">
    <citation type="submission" date="2015-05" db="EMBL/GenBank/DDBJ databases">
        <authorList>
            <person name="Rattei Thomas"/>
        </authorList>
    </citation>
    <scope>NUCLEOTIDE SEQUENCE</scope>
    <source>
        <strain evidence="2">CV15</strain>
        <strain evidence="3">CWL029c</strain>
        <strain evidence="5">DC9</strain>
        <strain evidence="4">GiD</strain>
        <strain evidence="6">H12</strain>
        <strain evidence="7">MUL2216</strain>
        <strain evidence="8">Panola</strain>
        <strain evidence="10">PB1</strain>
        <strain evidence="9">U1271</strain>
        <strain evidence="11">UZG1</strain>
        <strain evidence="12">Wien2</strain>
        <strain evidence="13">YK41</strain>
    </source>
</reference>
<dbReference type="EMBL" id="LN847227">
    <property type="protein sequence ID" value="CRI46340.1"/>
    <property type="molecule type" value="Genomic_DNA"/>
</dbReference>
<gene>
    <name evidence="1" type="ordered locus">CP_1027</name>
    <name evidence="2" type="ORF">BN1224_CV15_C_03140</name>
    <name evidence="5" type="ORF">BN1224_DC9_CA_00150</name>
    <name evidence="4" type="ORF">BN1224_GiD_A_08730</name>
    <name evidence="6" type="ORF">BN1224_H12_EW_00070</name>
    <name evidence="7" type="ORF">BN1224_MUL2216_F_03950</name>
    <name evidence="8" type="ORF">BN1224_Panola_K_01680</name>
    <name evidence="10" type="ORF">BN1224_PB1_B_08610</name>
    <name evidence="9" type="ORF">BN1224_U1271_C_07040</name>
    <name evidence="11" type="ORF">BN1224_UZG1_B_01700</name>
    <name evidence="12" type="ORF">BN1224_Wien2_H_00890</name>
    <name evidence="13" type="ORF">BN1224_YK41_BX_00330</name>
    <name evidence="3" type="ORF">CWL029c_E_01680</name>
</gene>
<protein>
    <submittedName>
        <fullName evidence="1">Uncharacterized protein</fullName>
    </submittedName>
</protein>